<dbReference type="GO" id="GO:0033925">
    <property type="term" value="F:mannosyl-glycoprotein endo-beta-N-acetylglucosaminidase activity"/>
    <property type="evidence" value="ECO:0007669"/>
    <property type="project" value="InterPro"/>
</dbReference>
<dbReference type="eggNOG" id="COG4724">
    <property type="taxonomic scope" value="Bacteria"/>
</dbReference>
<feature type="chain" id="PRO_5004114545" description="Cytosolic endo-beta-N-acetylglucosaminidase TIM barrel domain-containing protein" evidence="2">
    <location>
        <begin position="26"/>
        <end position="256"/>
    </location>
</feature>
<dbReference type="Proteomes" id="UP000012589">
    <property type="component" value="Unassembled WGS sequence"/>
</dbReference>
<dbReference type="Pfam" id="PF03644">
    <property type="entry name" value="Glyco_hydro_85"/>
    <property type="match status" value="1"/>
</dbReference>
<feature type="domain" description="Cytosolic endo-beta-N-acetylglucosaminidase TIM barrel" evidence="3">
    <location>
        <begin position="154"/>
        <end position="223"/>
    </location>
</feature>
<dbReference type="PATRIC" id="fig|1235802.3.peg.3446"/>
<evidence type="ECO:0000313" key="5">
    <source>
        <dbReference type="Proteomes" id="UP000012589"/>
    </source>
</evidence>
<evidence type="ECO:0000256" key="2">
    <source>
        <dbReference type="SAM" id="SignalP"/>
    </source>
</evidence>
<dbReference type="PANTHER" id="PTHR13246">
    <property type="entry name" value="ENDO BETA N-ACETYLGLUCOSAMINIDASE"/>
    <property type="match status" value="1"/>
</dbReference>
<name>N2A4L6_9FIRM</name>
<evidence type="ECO:0000259" key="3">
    <source>
        <dbReference type="Pfam" id="PF03644"/>
    </source>
</evidence>
<feature type="signal peptide" evidence="2">
    <location>
        <begin position="1"/>
        <end position="25"/>
    </location>
</feature>
<proteinExistence type="predicted"/>
<sequence>MRRKCHGKVLAAILLAASMMSGLTACGNKPNTSDKDKVNEEVTTADQGEESTDSENSEQEGSGEETSAAYAPTEENDNKELTMNRQPESSYWFPAQLLEWKAEEDEDLIFNISTVPLAERVPVEELETVNDTQNKDTKVMAVSIMNASTSGNAPHGLNKMNANTFSYWQYVDTLVYWGGSSGEGLIVAPSPDVVDAGHKHGVKVIGTVFMPQAGHGGKMEWLDLLCSQYRTGFLETGKRNVGERGRRSFCSYGSNG</sequence>
<dbReference type="InterPro" id="IPR032979">
    <property type="entry name" value="ENGase"/>
</dbReference>
<evidence type="ECO:0000313" key="4">
    <source>
        <dbReference type="EMBL" id="EMZ24302.1"/>
    </source>
</evidence>
<feature type="region of interest" description="Disordered" evidence="1">
    <location>
        <begin position="27"/>
        <end position="86"/>
    </location>
</feature>
<gene>
    <name evidence="4" type="ORF">C823_03259</name>
</gene>
<accession>N2A4L6</accession>
<dbReference type="Gene3D" id="3.20.20.80">
    <property type="entry name" value="Glycosidases"/>
    <property type="match status" value="1"/>
</dbReference>
<keyword evidence="5" id="KW-1185">Reference proteome</keyword>
<dbReference type="PROSITE" id="PS51257">
    <property type="entry name" value="PROKAR_LIPOPROTEIN"/>
    <property type="match status" value="1"/>
</dbReference>
<comment type="caution">
    <text evidence="4">The sequence shown here is derived from an EMBL/GenBank/DDBJ whole genome shotgun (WGS) entry which is preliminary data.</text>
</comment>
<organism evidence="4 5">
    <name type="scientific">Eubacterium plexicaudatum ASF492</name>
    <dbReference type="NCBI Taxonomy" id="1235802"/>
    <lineage>
        <taxon>Bacteria</taxon>
        <taxon>Bacillati</taxon>
        <taxon>Bacillota</taxon>
        <taxon>Clostridia</taxon>
        <taxon>Eubacteriales</taxon>
        <taxon>Eubacteriaceae</taxon>
        <taxon>Eubacterium</taxon>
    </lineage>
</organism>
<keyword evidence="2" id="KW-0732">Signal</keyword>
<dbReference type="HOGENOM" id="CLU_1084817_0_0_9"/>
<protein>
    <recommendedName>
        <fullName evidence="3">Cytosolic endo-beta-N-acetylglucosaminidase TIM barrel domain-containing protein</fullName>
    </recommendedName>
</protein>
<feature type="compositionally biased region" description="Acidic residues" evidence="1">
    <location>
        <begin position="47"/>
        <end position="63"/>
    </location>
</feature>
<dbReference type="EMBL" id="AQFT01000099">
    <property type="protein sequence ID" value="EMZ24302.1"/>
    <property type="molecule type" value="Genomic_DNA"/>
</dbReference>
<dbReference type="InterPro" id="IPR005201">
    <property type="entry name" value="TIM_ENGase"/>
</dbReference>
<dbReference type="GO" id="GO:0005829">
    <property type="term" value="C:cytosol"/>
    <property type="evidence" value="ECO:0007669"/>
    <property type="project" value="UniProtKB-SubCell"/>
</dbReference>
<reference evidence="4 5" key="1">
    <citation type="journal article" date="2014" name="Genome Announc.">
        <title>Draft genome sequences of the altered schaedler flora, a defined bacterial community from gnotobiotic mice.</title>
        <authorList>
            <person name="Wannemuehler M.J."/>
            <person name="Overstreet A.M."/>
            <person name="Ward D.V."/>
            <person name="Phillips G.J."/>
        </authorList>
    </citation>
    <scope>NUCLEOTIDE SEQUENCE [LARGE SCALE GENOMIC DNA]</scope>
    <source>
        <strain evidence="4 5">ASF492</strain>
    </source>
</reference>
<dbReference type="PANTHER" id="PTHR13246:SF1">
    <property type="entry name" value="CYTOSOLIC ENDO-BETA-N-ACETYLGLUCOSAMINIDASE"/>
    <property type="match status" value="1"/>
</dbReference>
<evidence type="ECO:0000256" key="1">
    <source>
        <dbReference type="SAM" id="MobiDB-lite"/>
    </source>
</evidence>
<dbReference type="STRING" id="1235802.C823_03259"/>
<dbReference type="AlphaFoldDB" id="N2A4L6"/>